<gene>
    <name evidence="1" type="ORF">Vbra_6477</name>
</gene>
<reference evidence="1 2" key="1">
    <citation type="submission" date="2014-11" db="EMBL/GenBank/DDBJ databases">
        <authorList>
            <person name="Zhu J."/>
            <person name="Qi W."/>
            <person name="Song R."/>
        </authorList>
    </citation>
    <scope>NUCLEOTIDE SEQUENCE [LARGE SCALE GENOMIC DNA]</scope>
</reference>
<dbReference type="VEuPathDB" id="CryptoDB:Vbra_6477"/>
<proteinExistence type="predicted"/>
<organism evidence="1 2">
    <name type="scientific">Vitrella brassicaformis (strain CCMP3155)</name>
    <dbReference type="NCBI Taxonomy" id="1169540"/>
    <lineage>
        <taxon>Eukaryota</taxon>
        <taxon>Sar</taxon>
        <taxon>Alveolata</taxon>
        <taxon>Colpodellida</taxon>
        <taxon>Vitrellaceae</taxon>
        <taxon>Vitrella</taxon>
    </lineage>
</organism>
<accession>A0A0G4H137</accession>
<name>A0A0G4H137_VITBC</name>
<evidence type="ECO:0000313" key="2">
    <source>
        <dbReference type="Proteomes" id="UP000041254"/>
    </source>
</evidence>
<dbReference type="PhylomeDB" id="A0A0G4H137"/>
<dbReference type="InParanoid" id="A0A0G4H137"/>
<protein>
    <submittedName>
        <fullName evidence="1">Uncharacterized protein</fullName>
    </submittedName>
</protein>
<dbReference type="AlphaFoldDB" id="A0A0G4H137"/>
<evidence type="ECO:0000313" key="1">
    <source>
        <dbReference type="EMBL" id="CEM37204.1"/>
    </source>
</evidence>
<sequence>MQPTGAAPSSRPPSPALFQPADLFDLSLPISKMAAMAMSTDAAKRAALRSQIVTRTRQQELLGHTTETVNSTLLNAVQQHINKAIRRLGLEDVLAFDIDGDVEGSLRVVWLLEQGIGEEWRAMGRFVRLAFIYRLTPSTGRPLRLSADSLPTATVFHQLPLAMAIYATIGCQLTRKWTKGSLELQQTDDGQYQVDDESFRVVPLGELPGGHRYAEDYKRTDPVIRQGPYLCRSFSAFVMERVLHRWQGEEVGKLVLVAHIGRGDPRYGRLLTTDDITEDQGIAVDYRYDHGDLNAAFDTRYDRFVILNGFQPNETTSPHLWARDGT</sequence>
<dbReference type="EMBL" id="CDMY01000929">
    <property type="protein sequence ID" value="CEM37204.1"/>
    <property type="molecule type" value="Genomic_DNA"/>
</dbReference>
<dbReference type="Proteomes" id="UP000041254">
    <property type="component" value="Unassembled WGS sequence"/>
</dbReference>
<keyword evidence="2" id="KW-1185">Reference proteome</keyword>